<keyword evidence="4" id="KW-1185">Reference proteome</keyword>
<proteinExistence type="predicted"/>
<organism evidence="3 4">
    <name type="scientific">Halobacterium jilantaiense</name>
    <dbReference type="NCBI Taxonomy" id="355548"/>
    <lineage>
        <taxon>Archaea</taxon>
        <taxon>Methanobacteriati</taxon>
        <taxon>Methanobacteriota</taxon>
        <taxon>Stenosarchaea group</taxon>
        <taxon>Halobacteria</taxon>
        <taxon>Halobacteriales</taxon>
        <taxon>Halobacteriaceae</taxon>
        <taxon>Halobacterium</taxon>
    </lineage>
</organism>
<gene>
    <name evidence="3" type="ORF">SAMN04487945_0118</name>
</gene>
<dbReference type="InterPro" id="IPR020084">
    <property type="entry name" value="NUDIX_hydrolase_CS"/>
</dbReference>
<dbReference type="Gene3D" id="3.90.79.10">
    <property type="entry name" value="Nucleoside Triphosphate Pyrophosphohydrolase"/>
    <property type="match status" value="1"/>
</dbReference>
<dbReference type="EMBL" id="FOJA01000001">
    <property type="protein sequence ID" value="SEV88427.1"/>
    <property type="molecule type" value="Genomic_DNA"/>
</dbReference>
<dbReference type="OrthoDB" id="346422at2157"/>
<dbReference type="Pfam" id="PF00293">
    <property type="entry name" value="NUDIX"/>
    <property type="match status" value="1"/>
</dbReference>
<evidence type="ECO:0000313" key="4">
    <source>
        <dbReference type="Proteomes" id="UP000198518"/>
    </source>
</evidence>
<dbReference type="PANTHER" id="PTHR21340:SF0">
    <property type="entry name" value="BIS(5'-NUCLEOSYL)-TETRAPHOSPHATASE [ASYMMETRICAL]"/>
    <property type="match status" value="1"/>
</dbReference>
<reference evidence="3 4" key="1">
    <citation type="submission" date="2016-10" db="EMBL/GenBank/DDBJ databases">
        <authorList>
            <person name="de Groot N.N."/>
        </authorList>
    </citation>
    <scope>NUCLEOTIDE SEQUENCE [LARGE SCALE GENOMIC DNA]</scope>
    <source>
        <strain evidence="3 4">CGMCC 1.5337</strain>
    </source>
</reference>
<dbReference type="RefSeq" id="WP_089667208.1">
    <property type="nucleotide sequence ID" value="NZ_FOJA01000001.1"/>
</dbReference>
<accession>A0A1I0MJ80</accession>
<evidence type="ECO:0000313" key="3">
    <source>
        <dbReference type="EMBL" id="SEV88427.1"/>
    </source>
</evidence>
<dbReference type="PROSITE" id="PS00893">
    <property type="entry name" value="NUDIX_BOX"/>
    <property type="match status" value="1"/>
</dbReference>
<name>A0A1I0MJ80_9EURY</name>
<evidence type="ECO:0000259" key="2">
    <source>
        <dbReference type="PROSITE" id="PS51462"/>
    </source>
</evidence>
<keyword evidence="1" id="KW-0378">Hydrolase</keyword>
<dbReference type="PANTHER" id="PTHR21340">
    <property type="entry name" value="DIADENOSINE 5,5-P1,P4-TETRAPHOSPHATE PYROPHOSPHOHYDROLASE MUTT"/>
    <property type="match status" value="1"/>
</dbReference>
<dbReference type="CDD" id="cd02883">
    <property type="entry name" value="NUDIX_Hydrolase"/>
    <property type="match status" value="1"/>
</dbReference>
<dbReference type="GO" id="GO:0004081">
    <property type="term" value="F:bis(5'-nucleosyl)-tetraphosphatase (asymmetrical) activity"/>
    <property type="evidence" value="ECO:0007669"/>
    <property type="project" value="TreeGrafter"/>
</dbReference>
<dbReference type="SUPFAM" id="SSF55811">
    <property type="entry name" value="Nudix"/>
    <property type="match status" value="1"/>
</dbReference>
<dbReference type="Proteomes" id="UP000198518">
    <property type="component" value="Unassembled WGS sequence"/>
</dbReference>
<dbReference type="STRING" id="355548.SAMN04487945_0118"/>
<dbReference type="InterPro" id="IPR015797">
    <property type="entry name" value="NUDIX_hydrolase-like_dom_sf"/>
</dbReference>
<evidence type="ECO:0000256" key="1">
    <source>
        <dbReference type="ARBA" id="ARBA00022801"/>
    </source>
</evidence>
<dbReference type="InterPro" id="IPR051325">
    <property type="entry name" value="Nudix_hydrolase_domain"/>
</dbReference>
<dbReference type="PROSITE" id="PS51462">
    <property type="entry name" value="NUDIX"/>
    <property type="match status" value="1"/>
</dbReference>
<dbReference type="GO" id="GO:0006167">
    <property type="term" value="P:AMP biosynthetic process"/>
    <property type="evidence" value="ECO:0007669"/>
    <property type="project" value="TreeGrafter"/>
</dbReference>
<dbReference type="AlphaFoldDB" id="A0A1I0MJ80"/>
<dbReference type="InterPro" id="IPR000086">
    <property type="entry name" value="NUDIX_hydrolase_dom"/>
</dbReference>
<protein>
    <submittedName>
        <fullName evidence="3">8-oxo-dGTP diphosphatase</fullName>
    </submittedName>
</protein>
<feature type="domain" description="Nudix hydrolase" evidence="2">
    <location>
        <begin position="56"/>
        <end position="188"/>
    </location>
</feature>
<sequence length="191" mass="21182">MPVDDLWFLAQRASQQAERAYHDLTADCEGFVEFDRERSVSRCQFRTLAERVAATGAPYGAHTVVYRENGDLLLVRHEGVDRWVVPGGGVHEDESYRAAAERELREEAGVGADYEGLAMLTDVTFRSGGHEAWGVLPVFAARADDATPTVDDPDGEISDARWFDTLPEDTRDRGDLRAWRERALGGRAAGD</sequence>
<dbReference type="GO" id="GO:0006754">
    <property type="term" value="P:ATP biosynthetic process"/>
    <property type="evidence" value="ECO:0007669"/>
    <property type="project" value="TreeGrafter"/>
</dbReference>